<accession>K1Q089</accession>
<dbReference type="AlphaFoldDB" id="K1Q089"/>
<protein>
    <submittedName>
        <fullName evidence="1">Uncharacterized protein</fullName>
    </submittedName>
</protein>
<dbReference type="EMBL" id="JH817710">
    <property type="protein sequence ID" value="EKC27348.1"/>
    <property type="molecule type" value="Genomic_DNA"/>
</dbReference>
<dbReference type="InParanoid" id="K1Q089"/>
<sequence>MDDIDKEITFLREKIAEMRERSDMKTSIPMHERRALIRGFARNTMRKDEEYLCDHRSANETYANPRSNEMFPDYFELSNAQNRKTSPLPEEYYTLSLNRADAFWKSRERFTSPEISSTIESVPNSTDRKMIEDLILCKKIIANSSSVTVDRTLKSAKGKEKYPEWRLARRYKNGCRR</sequence>
<organism evidence="1">
    <name type="scientific">Magallana gigas</name>
    <name type="common">Pacific oyster</name>
    <name type="synonym">Crassostrea gigas</name>
    <dbReference type="NCBI Taxonomy" id="29159"/>
    <lineage>
        <taxon>Eukaryota</taxon>
        <taxon>Metazoa</taxon>
        <taxon>Spiralia</taxon>
        <taxon>Lophotrochozoa</taxon>
        <taxon>Mollusca</taxon>
        <taxon>Bivalvia</taxon>
        <taxon>Autobranchia</taxon>
        <taxon>Pteriomorphia</taxon>
        <taxon>Ostreida</taxon>
        <taxon>Ostreoidea</taxon>
        <taxon>Ostreidae</taxon>
        <taxon>Magallana</taxon>
    </lineage>
</organism>
<reference evidence="1" key="1">
    <citation type="journal article" date="2012" name="Nature">
        <title>The oyster genome reveals stress adaptation and complexity of shell formation.</title>
        <authorList>
            <person name="Zhang G."/>
            <person name="Fang X."/>
            <person name="Guo X."/>
            <person name="Li L."/>
            <person name="Luo R."/>
            <person name="Xu F."/>
            <person name="Yang P."/>
            <person name="Zhang L."/>
            <person name="Wang X."/>
            <person name="Qi H."/>
            <person name="Xiong Z."/>
            <person name="Que H."/>
            <person name="Xie Y."/>
            <person name="Holland P.W."/>
            <person name="Paps J."/>
            <person name="Zhu Y."/>
            <person name="Wu F."/>
            <person name="Chen Y."/>
            <person name="Wang J."/>
            <person name="Peng C."/>
            <person name="Meng J."/>
            <person name="Yang L."/>
            <person name="Liu J."/>
            <person name="Wen B."/>
            <person name="Zhang N."/>
            <person name="Huang Z."/>
            <person name="Zhu Q."/>
            <person name="Feng Y."/>
            <person name="Mount A."/>
            <person name="Hedgecock D."/>
            <person name="Xu Z."/>
            <person name="Liu Y."/>
            <person name="Domazet-Loso T."/>
            <person name="Du Y."/>
            <person name="Sun X."/>
            <person name="Zhang S."/>
            <person name="Liu B."/>
            <person name="Cheng P."/>
            <person name="Jiang X."/>
            <person name="Li J."/>
            <person name="Fan D."/>
            <person name="Wang W."/>
            <person name="Fu W."/>
            <person name="Wang T."/>
            <person name="Wang B."/>
            <person name="Zhang J."/>
            <person name="Peng Z."/>
            <person name="Li Y."/>
            <person name="Li N."/>
            <person name="Wang J."/>
            <person name="Chen M."/>
            <person name="He Y."/>
            <person name="Tan F."/>
            <person name="Song X."/>
            <person name="Zheng Q."/>
            <person name="Huang R."/>
            <person name="Yang H."/>
            <person name="Du X."/>
            <person name="Chen L."/>
            <person name="Yang M."/>
            <person name="Gaffney P.M."/>
            <person name="Wang S."/>
            <person name="Luo L."/>
            <person name="She Z."/>
            <person name="Ming Y."/>
            <person name="Huang W."/>
            <person name="Zhang S."/>
            <person name="Huang B."/>
            <person name="Zhang Y."/>
            <person name="Qu T."/>
            <person name="Ni P."/>
            <person name="Miao G."/>
            <person name="Wang J."/>
            <person name="Wang Q."/>
            <person name="Steinberg C.E."/>
            <person name="Wang H."/>
            <person name="Li N."/>
            <person name="Qian L."/>
            <person name="Zhang G."/>
            <person name="Li Y."/>
            <person name="Yang H."/>
            <person name="Liu X."/>
            <person name="Wang J."/>
            <person name="Yin Y."/>
            <person name="Wang J."/>
        </authorList>
    </citation>
    <scope>NUCLEOTIDE SEQUENCE [LARGE SCALE GENOMIC DNA]</scope>
    <source>
        <strain evidence="1">05x7-T-G4-1.051#20</strain>
    </source>
</reference>
<name>K1Q089_MAGGI</name>
<gene>
    <name evidence="1" type="ORF">CGI_10010372</name>
</gene>
<proteinExistence type="predicted"/>
<dbReference type="HOGENOM" id="CLU_1519313_0_0_1"/>
<evidence type="ECO:0000313" key="1">
    <source>
        <dbReference type="EMBL" id="EKC27348.1"/>
    </source>
</evidence>